<feature type="chain" id="PRO_5040398844" evidence="2">
    <location>
        <begin position="22"/>
        <end position="802"/>
    </location>
</feature>
<dbReference type="GO" id="GO:0005886">
    <property type="term" value="C:plasma membrane"/>
    <property type="evidence" value="ECO:0007669"/>
    <property type="project" value="TreeGrafter"/>
</dbReference>
<evidence type="ECO:0000256" key="1">
    <source>
        <dbReference type="SAM" id="Phobius"/>
    </source>
</evidence>
<evidence type="ECO:0000313" key="4">
    <source>
        <dbReference type="EMBL" id="KAJ6648602.1"/>
    </source>
</evidence>
<protein>
    <submittedName>
        <fullName evidence="4">Transferrin</fullName>
    </submittedName>
</protein>
<proteinExistence type="predicted"/>
<evidence type="ECO:0000259" key="3">
    <source>
        <dbReference type="PROSITE" id="PS51408"/>
    </source>
</evidence>
<accession>A0A9Q0NE40</accession>
<dbReference type="EMBL" id="WJQU01000001">
    <property type="protein sequence ID" value="KAJ6648602.1"/>
    <property type="molecule type" value="Genomic_DNA"/>
</dbReference>
<dbReference type="PANTHER" id="PTHR11485">
    <property type="entry name" value="TRANSFERRIN"/>
    <property type="match status" value="1"/>
</dbReference>
<keyword evidence="1" id="KW-0812">Transmembrane</keyword>
<feature type="domain" description="Transferrin-like" evidence="3">
    <location>
        <begin position="359"/>
        <end position="768"/>
    </location>
</feature>
<dbReference type="PANTHER" id="PTHR11485:SF57">
    <property type="entry name" value="TRANSFERRIN"/>
    <property type="match status" value="1"/>
</dbReference>
<keyword evidence="1" id="KW-0472">Membrane</keyword>
<dbReference type="Gene3D" id="3.40.190.10">
    <property type="entry name" value="Periplasmic binding protein-like II"/>
    <property type="match status" value="3"/>
</dbReference>
<sequence>MKAIYSVLCFGLVILIESTNGQKADRLCTTSRFETECTQLQRGNSEVVCERVQDSIECAQKIRNGTADFGVFTAESSLQLASLGWSDLTVVKELRHMDRMGSVVDFEAVVIVRAGHEGGIQGLKGYSFCHPGYHYSKTERWSERILKHFERTVAAPNCEGNLKSPAEIEVAALASFFKSACRPGLWSNNPREDEELKKKYPELCSLCNTEENTNCSYGTPGNTHQQALHCLVHGGDVAYVSLEDAHNFFFNDFPDTASYYSFLCPNGTKESIVDNARPCTWLSQPWRLIISSNSRALQLNHRINYWMRSSAVGIWETAIKEIIQADNFFVNDATIQAPRDYFRPYRDVPVAISLCSTNSIWCTTSLEEREKCEVVRAGGITSGVYPIIECKEPSSNVVSCLAEVSAGKADLTGIDSNFGFLARHTYNLTAALYAETENAKYSSVVVVIKASSKYERFENLRHSKACFAEFGGIASMAFINTGKGRAFFSKNECNYGRLLSNFFGSSCAPGSTDYGHDPNVTNSESLCSLCKTLLLPIIPTITPPEAPTIGPPENPTIAPPDSITISPPEYPTISPPQPGPSPRFDEEGNLIVDDGATPQERAPEDETIDLNFKAAETYINCNADATNRFYGNRGALKCLSEDGDVAILELQYLREHATDLGLNEHDFRIMCRNGTLADRTGFDVDENCPLTTIIDNEIVVRPKSDKIPGIVNALISFDKYFAYSPDFKMYNVFNGYKHLLFKDSTLGLVPSDQENLGDSVQNYKTLFSNLEECVQGSSSTLALSTSLFATILIAVFTLQRMY</sequence>
<dbReference type="GO" id="GO:0055037">
    <property type="term" value="C:recycling endosome"/>
    <property type="evidence" value="ECO:0007669"/>
    <property type="project" value="TreeGrafter"/>
</dbReference>
<feature type="transmembrane region" description="Helical" evidence="1">
    <location>
        <begin position="781"/>
        <end position="798"/>
    </location>
</feature>
<gene>
    <name evidence="4" type="primary">TRF_2</name>
    <name evidence="4" type="ORF">Bhyg_03832</name>
</gene>
<organism evidence="4 5">
    <name type="scientific">Pseudolycoriella hygida</name>
    <dbReference type="NCBI Taxonomy" id="35572"/>
    <lineage>
        <taxon>Eukaryota</taxon>
        <taxon>Metazoa</taxon>
        <taxon>Ecdysozoa</taxon>
        <taxon>Arthropoda</taxon>
        <taxon>Hexapoda</taxon>
        <taxon>Insecta</taxon>
        <taxon>Pterygota</taxon>
        <taxon>Neoptera</taxon>
        <taxon>Endopterygota</taxon>
        <taxon>Diptera</taxon>
        <taxon>Nematocera</taxon>
        <taxon>Sciaroidea</taxon>
        <taxon>Sciaridae</taxon>
        <taxon>Pseudolycoriella</taxon>
    </lineage>
</organism>
<dbReference type="GO" id="GO:0006826">
    <property type="term" value="P:iron ion transport"/>
    <property type="evidence" value="ECO:0007669"/>
    <property type="project" value="TreeGrafter"/>
</dbReference>
<keyword evidence="1" id="KW-1133">Transmembrane helix</keyword>
<dbReference type="OrthoDB" id="8183540at2759"/>
<keyword evidence="5" id="KW-1185">Reference proteome</keyword>
<dbReference type="Pfam" id="PF00405">
    <property type="entry name" value="Transferrin"/>
    <property type="match status" value="3"/>
</dbReference>
<feature type="signal peptide" evidence="2">
    <location>
        <begin position="1"/>
        <end position="21"/>
    </location>
</feature>
<evidence type="ECO:0000313" key="5">
    <source>
        <dbReference type="Proteomes" id="UP001151699"/>
    </source>
</evidence>
<dbReference type="GO" id="GO:0005769">
    <property type="term" value="C:early endosome"/>
    <property type="evidence" value="ECO:0007669"/>
    <property type="project" value="TreeGrafter"/>
</dbReference>
<reference evidence="4" key="1">
    <citation type="submission" date="2022-07" db="EMBL/GenBank/DDBJ databases">
        <authorList>
            <person name="Trinca V."/>
            <person name="Uliana J.V.C."/>
            <person name="Torres T.T."/>
            <person name="Ward R.J."/>
            <person name="Monesi N."/>
        </authorList>
    </citation>
    <scope>NUCLEOTIDE SEQUENCE</scope>
    <source>
        <strain evidence="4">HSMRA1968</strain>
        <tissue evidence="4">Whole embryos</tissue>
    </source>
</reference>
<comment type="caution">
    <text evidence="4">The sequence shown here is derived from an EMBL/GenBank/DDBJ whole genome shotgun (WGS) entry which is preliminary data.</text>
</comment>
<dbReference type="AlphaFoldDB" id="A0A9Q0NE40"/>
<dbReference type="InterPro" id="IPR001156">
    <property type="entry name" value="Transferrin-like_dom"/>
</dbReference>
<keyword evidence="2" id="KW-0732">Signal</keyword>
<dbReference type="GO" id="GO:0005615">
    <property type="term" value="C:extracellular space"/>
    <property type="evidence" value="ECO:0007669"/>
    <property type="project" value="TreeGrafter"/>
</dbReference>
<feature type="domain" description="Transferrin-like" evidence="3">
    <location>
        <begin position="25"/>
        <end position="350"/>
    </location>
</feature>
<dbReference type="PROSITE" id="PS51408">
    <property type="entry name" value="TRANSFERRIN_LIKE_4"/>
    <property type="match status" value="2"/>
</dbReference>
<dbReference type="SUPFAM" id="SSF53850">
    <property type="entry name" value="Periplasmic binding protein-like II"/>
    <property type="match status" value="2"/>
</dbReference>
<dbReference type="SMART" id="SM00094">
    <property type="entry name" value="TR_FER"/>
    <property type="match status" value="1"/>
</dbReference>
<name>A0A9Q0NE40_9DIPT</name>
<evidence type="ECO:0000256" key="2">
    <source>
        <dbReference type="SAM" id="SignalP"/>
    </source>
</evidence>
<dbReference type="Proteomes" id="UP001151699">
    <property type="component" value="Chromosome A"/>
</dbReference>